<dbReference type="Gramene" id="TraesCS2A02G503400.1">
    <property type="protein sequence ID" value="TraesCS2A02G503400.1"/>
    <property type="gene ID" value="TraesCS2A02G503400"/>
</dbReference>
<evidence type="ECO:0000259" key="2">
    <source>
        <dbReference type="Pfam" id="PF20241"/>
    </source>
</evidence>
<dbReference type="Gramene" id="TraesROB_scaffold_052788_01G000100.1">
    <property type="protein sequence ID" value="TraesROB_scaffold_052788_01G000100.1"/>
    <property type="gene ID" value="TraesROB_scaffold_052788_01G000100"/>
</dbReference>
<organism evidence="3">
    <name type="scientific">Triticum aestivum</name>
    <name type="common">Wheat</name>
    <dbReference type="NCBI Taxonomy" id="4565"/>
    <lineage>
        <taxon>Eukaryota</taxon>
        <taxon>Viridiplantae</taxon>
        <taxon>Streptophyta</taxon>
        <taxon>Embryophyta</taxon>
        <taxon>Tracheophyta</taxon>
        <taxon>Spermatophyta</taxon>
        <taxon>Magnoliopsida</taxon>
        <taxon>Liliopsida</taxon>
        <taxon>Poales</taxon>
        <taxon>Poaceae</taxon>
        <taxon>BOP clade</taxon>
        <taxon>Pooideae</taxon>
        <taxon>Triticodae</taxon>
        <taxon>Triticeae</taxon>
        <taxon>Triticinae</taxon>
        <taxon>Triticum</taxon>
    </lineage>
</organism>
<keyword evidence="4" id="KW-1185">Reference proteome</keyword>
<dbReference type="Gramene" id="TraesWEE_scaffold_014589_01G000200.1">
    <property type="protein sequence ID" value="TraesWEE_scaffold_014589_01G000200.1"/>
    <property type="gene ID" value="TraesWEE_scaffold_014589_01G000200"/>
</dbReference>
<evidence type="ECO:0000313" key="4">
    <source>
        <dbReference type="Proteomes" id="UP000019116"/>
    </source>
</evidence>
<evidence type="ECO:0000256" key="1">
    <source>
        <dbReference type="SAM" id="MobiDB-lite"/>
    </source>
</evidence>
<dbReference type="PANTHER" id="PTHR33065:SF62">
    <property type="entry name" value="DUF6598 DOMAIN-CONTAINING PROTEIN"/>
    <property type="match status" value="1"/>
</dbReference>
<feature type="region of interest" description="Disordered" evidence="1">
    <location>
        <begin position="1"/>
        <end position="27"/>
    </location>
</feature>
<name>A0A3B6B6Z7_WHEAT</name>
<dbReference type="AlphaFoldDB" id="A0A3B6B6Z7"/>
<dbReference type="Gramene" id="TraesPARA_EIv1.0_0349430.1">
    <property type="protein sequence ID" value="TraesPARA_EIv1.0_0349430.1.CDS"/>
    <property type="gene ID" value="TraesPARA_EIv1.0_0349430"/>
</dbReference>
<sequence>MDFEMEEESGKQQQLPRFLPHGSDIHSSDQHMIDLKVDKQKQMTEVEIDKQKPMTEVKMDKQKQTTKVEMDIRKQMAEVEMDDMDIGKSVQELTMEKEEIAAEEEDFSCYRRAWESRRGPEGCSFFEDTTQLSSMHFTHLTPKPSLDDAIVAETLQILSIKLTEIKGGFKLPLSVYGVVAARDSVDNNRNLLFAHSRIAPQRIRQHNPYLRLIGPSRAILCRDPVRFEIQLKVERGAVSRDRALISATRDFYVRHPGVHTICFENRFCKIELCVERLVETIQATICSVRVVKQGTRQRVESRCRVSCSTTSYSRKIIDGKPTYVANAPSGEVVLLDRLKKPMPSGSEGYLDLSRRVVSVEHEGSLKVVVQTCSSSGDIIAEGHVSLASEYFGFSQKRFNVDDAELEVTVAWSLLVVDKDDILRPVAV</sequence>
<proteinExistence type="predicted"/>
<dbReference type="Pfam" id="PF20241">
    <property type="entry name" value="DUF6598"/>
    <property type="match status" value="1"/>
</dbReference>
<protein>
    <recommendedName>
        <fullName evidence="2">DUF6598 domain-containing protein</fullName>
    </recommendedName>
</protein>
<dbReference type="OMA" id="YSCKIIN"/>
<dbReference type="InterPro" id="IPR046533">
    <property type="entry name" value="DUF6598"/>
</dbReference>
<evidence type="ECO:0000313" key="3">
    <source>
        <dbReference type="EnsemblPlants" id="TraesCS2A02G503400.1"/>
    </source>
</evidence>
<dbReference type="Proteomes" id="UP000019116">
    <property type="component" value="Chromosome 2A"/>
</dbReference>
<dbReference type="OrthoDB" id="699302at2759"/>
<accession>A0A3B6B6Z7</accession>
<reference evidence="3" key="2">
    <citation type="submission" date="2018-10" db="UniProtKB">
        <authorList>
            <consortium name="EnsemblPlants"/>
        </authorList>
    </citation>
    <scope>IDENTIFICATION</scope>
</reference>
<dbReference type="Gramene" id="TraesCS2A03G1170900.1">
    <property type="protein sequence ID" value="TraesCS2A03G1170900.1.CDS"/>
    <property type="gene ID" value="TraesCS2A03G1170900"/>
</dbReference>
<dbReference type="PANTHER" id="PTHR33065">
    <property type="entry name" value="OS07G0486400 PROTEIN"/>
    <property type="match status" value="1"/>
</dbReference>
<dbReference type="Gramene" id="TraesLDM2A03G00792090.1">
    <property type="protein sequence ID" value="TraesLDM2A03G00792090.1"/>
    <property type="gene ID" value="TraesLDM2A03G00792090"/>
</dbReference>
<dbReference type="Gramene" id="TraesCLE_scaffold_046400_01G000100.1">
    <property type="protein sequence ID" value="TraesCLE_scaffold_046400_01G000100.1"/>
    <property type="gene ID" value="TraesCLE_scaffold_046400_01G000100"/>
</dbReference>
<dbReference type="EnsemblPlants" id="TraesCS2A02G503400.1">
    <property type="protein sequence ID" value="TraesCS2A02G503400.1"/>
    <property type="gene ID" value="TraesCS2A02G503400"/>
</dbReference>
<reference evidence="3" key="1">
    <citation type="submission" date="2018-08" db="EMBL/GenBank/DDBJ databases">
        <authorList>
            <person name="Rossello M."/>
        </authorList>
    </citation>
    <scope>NUCLEOTIDE SEQUENCE [LARGE SCALE GENOMIC DNA]</scope>
    <source>
        <strain evidence="3">cv. Chinese Spring</strain>
    </source>
</reference>
<feature type="domain" description="DUF6598" evidence="2">
    <location>
        <begin position="154"/>
        <end position="409"/>
    </location>
</feature>